<dbReference type="Pfam" id="PF04564">
    <property type="entry name" value="U-box"/>
    <property type="match status" value="1"/>
</dbReference>
<feature type="domain" description="U-box" evidence="9">
    <location>
        <begin position="350"/>
        <end position="424"/>
    </location>
</feature>
<comment type="catalytic activity">
    <reaction evidence="1">
        <text>S-ubiquitinyl-[E2 ubiquitin-conjugating enzyme]-L-cysteine + [acceptor protein]-L-lysine = [E2 ubiquitin-conjugating enzyme]-L-cysteine + N(6)-ubiquitinyl-[acceptor protein]-L-lysine.</text>
        <dbReference type="EC" id="2.3.2.27"/>
    </reaction>
</comment>
<dbReference type="GO" id="GO:0007166">
    <property type="term" value="P:cell surface receptor signaling pathway"/>
    <property type="evidence" value="ECO:0007669"/>
    <property type="project" value="InterPro"/>
</dbReference>
<evidence type="ECO:0000256" key="5">
    <source>
        <dbReference type="ARBA" id="ARBA00022737"/>
    </source>
</evidence>
<dbReference type="SMART" id="SM00504">
    <property type="entry name" value="Ubox"/>
    <property type="match status" value="1"/>
</dbReference>
<evidence type="ECO:0000313" key="10">
    <source>
        <dbReference type="EMBL" id="RXH70659.1"/>
    </source>
</evidence>
<evidence type="ECO:0000256" key="3">
    <source>
        <dbReference type="ARBA" id="ARBA00012483"/>
    </source>
</evidence>
<evidence type="ECO:0000313" key="11">
    <source>
        <dbReference type="Proteomes" id="UP000290289"/>
    </source>
</evidence>
<accession>A0A498HI42</accession>
<comment type="caution">
    <text evidence="10">The sequence shown here is derived from an EMBL/GenBank/DDBJ whole genome shotgun (WGS) entry which is preliminary data.</text>
</comment>
<protein>
    <recommendedName>
        <fullName evidence="3">RING-type E3 ubiquitin transferase</fullName>
        <ecNumber evidence="3">2.3.2.27</ecNumber>
    </recommendedName>
</protein>
<evidence type="ECO:0000256" key="4">
    <source>
        <dbReference type="ARBA" id="ARBA00022679"/>
    </source>
</evidence>
<dbReference type="SMART" id="SM00185">
    <property type="entry name" value="ARM"/>
    <property type="match status" value="7"/>
</dbReference>
<dbReference type="InterPro" id="IPR036537">
    <property type="entry name" value="Adaptor_Cbl_N_dom_sf"/>
</dbReference>
<dbReference type="GO" id="GO:0016567">
    <property type="term" value="P:protein ubiquitination"/>
    <property type="evidence" value="ECO:0007669"/>
    <property type="project" value="UniProtKB-UniPathway"/>
</dbReference>
<dbReference type="InterPro" id="IPR013083">
    <property type="entry name" value="Znf_RING/FYVE/PHD"/>
</dbReference>
<keyword evidence="8" id="KW-1133">Transmembrane helix</keyword>
<gene>
    <name evidence="10" type="ORF">DVH24_013405</name>
</gene>
<feature type="coiled-coil region" evidence="7">
    <location>
        <begin position="152"/>
        <end position="179"/>
    </location>
</feature>
<evidence type="ECO:0000256" key="7">
    <source>
        <dbReference type="SAM" id="Coils"/>
    </source>
</evidence>
<proteinExistence type="predicted"/>
<dbReference type="PROSITE" id="PS50176">
    <property type="entry name" value="ARM_REPEAT"/>
    <property type="match status" value="1"/>
</dbReference>
<dbReference type="GO" id="GO:0005739">
    <property type="term" value="C:mitochondrion"/>
    <property type="evidence" value="ECO:0007669"/>
    <property type="project" value="InterPro"/>
</dbReference>
<evidence type="ECO:0000259" key="9">
    <source>
        <dbReference type="PROSITE" id="PS51698"/>
    </source>
</evidence>
<keyword evidence="4" id="KW-0808">Transferase</keyword>
<dbReference type="SUPFAM" id="SSF57850">
    <property type="entry name" value="RING/U-box"/>
    <property type="match status" value="1"/>
</dbReference>
<dbReference type="EMBL" id="RDQH01000342">
    <property type="protein sequence ID" value="RXH70659.1"/>
    <property type="molecule type" value="Genomic_DNA"/>
</dbReference>
<name>A0A498HI42_MALDO</name>
<dbReference type="GO" id="GO:0061630">
    <property type="term" value="F:ubiquitin protein ligase activity"/>
    <property type="evidence" value="ECO:0007669"/>
    <property type="project" value="UniProtKB-EC"/>
</dbReference>
<dbReference type="Pfam" id="PF09803">
    <property type="entry name" value="Pet100"/>
    <property type="match status" value="1"/>
</dbReference>
<dbReference type="Gene3D" id="3.30.40.10">
    <property type="entry name" value="Zinc/RING finger domain, C3HC4 (zinc finger)"/>
    <property type="match status" value="1"/>
</dbReference>
<dbReference type="InterPro" id="IPR018625">
    <property type="entry name" value="Pet100"/>
</dbReference>
<dbReference type="Gene3D" id="1.25.10.10">
    <property type="entry name" value="Leucine-rich Repeat Variant"/>
    <property type="match status" value="3"/>
</dbReference>
<evidence type="ECO:0000256" key="6">
    <source>
        <dbReference type="PROSITE-ProRule" id="PRU00259"/>
    </source>
</evidence>
<dbReference type="InterPro" id="IPR016024">
    <property type="entry name" value="ARM-type_fold"/>
</dbReference>
<dbReference type="SUPFAM" id="SSF48371">
    <property type="entry name" value="ARM repeat"/>
    <property type="match status" value="2"/>
</dbReference>
<evidence type="ECO:0000256" key="2">
    <source>
        <dbReference type="ARBA" id="ARBA00004906"/>
    </source>
</evidence>
<dbReference type="Gene3D" id="1.20.930.20">
    <property type="entry name" value="Adaptor protein Cbl, N-terminal domain"/>
    <property type="match status" value="1"/>
</dbReference>
<keyword evidence="8" id="KW-0812">Transmembrane</keyword>
<dbReference type="InterPro" id="IPR052608">
    <property type="entry name" value="U-box_domain_protein"/>
</dbReference>
<dbReference type="PANTHER" id="PTHR45958:SF15">
    <property type="entry name" value="RING-TYPE E3 UBIQUITIN TRANSFERASE"/>
    <property type="match status" value="1"/>
</dbReference>
<reference evidence="10 11" key="1">
    <citation type="submission" date="2018-10" db="EMBL/GenBank/DDBJ databases">
        <title>A high-quality apple genome assembly.</title>
        <authorList>
            <person name="Hu J."/>
        </authorList>
    </citation>
    <scope>NUCLEOTIDE SEQUENCE [LARGE SCALE GENOMIC DNA]</scope>
    <source>
        <strain evidence="11">cv. HFTH1</strain>
        <tissue evidence="10">Young leaf</tissue>
    </source>
</reference>
<dbReference type="InterPro" id="IPR003613">
    <property type="entry name" value="Ubox_domain"/>
</dbReference>
<evidence type="ECO:0000256" key="1">
    <source>
        <dbReference type="ARBA" id="ARBA00000900"/>
    </source>
</evidence>
<keyword evidence="5" id="KW-0677">Repeat</keyword>
<keyword evidence="8" id="KW-0472">Membrane</keyword>
<comment type="pathway">
    <text evidence="2">Protein modification; protein ubiquitination.</text>
</comment>
<dbReference type="AlphaFoldDB" id="A0A498HI42"/>
<keyword evidence="7" id="KW-0175">Coiled coil</keyword>
<feature type="repeat" description="ARM" evidence="6">
    <location>
        <begin position="904"/>
        <end position="946"/>
    </location>
</feature>
<dbReference type="PROSITE" id="PS51698">
    <property type="entry name" value="U_BOX"/>
    <property type="match status" value="1"/>
</dbReference>
<dbReference type="STRING" id="3750.A0A498HI42"/>
<sequence>MSNVGTSKGILEIGKFGLYVAIPIVLMYAFANNSKNLQRFMGNHSYVVYPPEAPRPPSPEEMREMARELARKKAARDRLSVGIKDPLAQNITMAVELIPIGTILAVLTNQVIKTANAAKDVFGKESFKVLSKHLLDIGSVLNELQRQELNDSQAARLALESLEADVKRANNLVDKYKNRARFYLLVKCRHIVKEVQDVTRDIGRSLAALSVANTDVLLGISDQVDRLQNEMQRVEIEASQSQLQVFDKLKQGLDDQTLDQGFANDMLAEIAMAVGVPLEPSEISKELADFRKEKEEAANRKERAEVFFLDQIIELLSRADAARDYEQVKKQYKQRVQAIQRYDSSEECIPPLKPFICCIRKTVMAEPVSLCTGTTCERAAIITWFESGERTDPETHEVLQDTSWRCNIPLRQSIEEWRELNYCLKIRTAKAKLLSGFETSILEALSKMQDLMTESSINKDWLTIEGLTDIIISILGNSHDRDLKRRILITLKDIVEGHARNKEKVVESQGWDHIVPCLGRDSSISKAAIELLYELLQDRTGWNVSVCRKLSQQCSTILFLVYTLLKGTVRVSAEIAEKILLNLFDIDEENISRAAKSGWYKPLVDRIVEGPETSRVSMVRTLVNMELVDSNLKLLGEQGIIPPLLEMVSGNIESKLLSLSALAELSGCSANKELIAASGGVSLVLKLAFTPHVRAIIVVKCYEILEKFTSDTDGAKFFVDENGCQLELGPIVTNLTALQQNHNLAYNVRRPALRSLLGICKFDAELVKKAVLTPNAMSLVLPLLDDSDSEIREIAINLLFLFSQHEPEGVVEYLLRPRRLEALVGFLENEDKDDAQMAAAGLLANLPKSERSLTMKLIELDGHTALISILRTGTLKAKENALGALFRFTDPTNLESQRTLVEGGAYPLLVNFLRSSSVTARARAAALIGNLSTSTPNLTIVSKPSGCWSCFKPSNAPLCSAHGGICSVTSTFCLLEAKALPDLVRLLSGEVYETAIEAIQTLSTLVVEASPQRGASVLHEADAIKPMLEILSWGTDSLQEDTLSLLEKVFMSKEMVDVYGSAARLSLAGLTSTNIHEDGRHRRKAARVLSLLERYSKSTSLTPGLM</sequence>
<dbReference type="PANTHER" id="PTHR45958">
    <property type="entry name" value="RING-TYPE E3 UBIQUITIN TRANSFERASE"/>
    <property type="match status" value="1"/>
</dbReference>
<dbReference type="EC" id="2.3.2.27" evidence="3"/>
<keyword evidence="11" id="KW-1185">Reference proteome</keyword>
<feature type="coiled-coil region" evidence="7">
    <location>
        <begin position="217"/>
        <end position="244"/>
    </location>
</feature>
<dbReference type="Proteomes" id="UP000290289">
    <property type="component" value="Chromosome 16"/>
</dbReference>
<dbReference type="InterPro" id="IPR000225">
    <property type="entry name" value="Armadillo"/>
</dbReference>
<evidence type="ECO:0000256" key="8">
    <source>
        <dbReference type="SAM" id="Phobius"/>
    </source>
</evidence>
<dbReference type="GO" id="GO:0033617">
    <property type="term" value="P:mitochondrial respiratory chain complex IV assembly"/>
    <property type="evidence" value="ECO:0007669"/>
    <property type="project" value="InterPro"/>
</dbReference>
<dbReference type="UniPathway" id="UPA00143"/>
<organism evidence="10 11">
    <name type="scientific">Malus domestica</name>
    <name type="common">Apple</name>
    <name type="synonym">Pyrus malus</name>
    <dbReference type="NCBI Taxonomy" id="3750"/>
    <lineage>
        <taxon>Eukaryota</taxon>
        <taxon>Viridiplantae</taxon>
        <taxon>Streptophyta</taxon>
        <taxon>Embryophyta</taxon>
        <taxon>Tracheophyta</taxon>
        <taxon>Spermatophyta</taxon>
        <taxon>Magnoliopsida</taxon>
        <taxon>eudicotyledons</taxon>
        <taxon>Gunneridae</taxon>
        <taxon>Pentapetalae</taxon>
        <taxon>rosids</taxon>
        <taxon>fabids</taxon>
        <taxon>Rosales</taxon>
        <taxon>Rosaceae</taxon>
        <taxon>Amygdaloideae</taxon>
        <taxon>Maleae</taxon>
        <taxon>Malus</taxon>
    </lineage>
</organism>
<feature type="transmembrane region" description="Helical" evidence="8">
    <location>
        <begin position="12"/>
        <end position="31"/>
    </location>
</feature>
<dbReference type="InterPro" id="IPR011989">
    <property type="entry name" value="ARM-like"/>
</dbReference>